<dbReference type="Proteomes" id="UP001140091">
    <property type="component" value="Unassembled WGS sequence"/>
</dbReference>
<feature type="compositionally biased region" description="Polar residues" evidence="1">
    <location>
        <begin position="28"/>
        <end position="51"/>
    </location>
</feature>
<comment type="caution">
    <text evidence="2">The sequence shown here is derived from an EMBL/GenBank/DDBJ whole genome shotgun (WGS) entry which is preliminary data.</text>
</comment>
<feature type="region of interest" description="Disordered" evidence="1">
    <location>
        <begin position="1"/>
        <end position="55"/>
    </location>
</feature>
<dbReference type="EMBL" id="JANBPK010000749">
    <property type="protein sequence ID" value="KAJ2933218.1"/>
    <property type="molecule type" value="Genomic_DNA"/>
</dbReference>
<feature type="non-terminal residue" evidence="2">
    <location>
        <position position="113"/>
    </location>
</feature>
<gene>
    <name evidence="2" type="ORF">H1R20_g3932</name>
</gene>
<accession>A0A9W8MLC6</accession>
<feature type="region of interest" description="Disordered" evidence="1">
    <location>
        <begin position="90"/>
        <end position="113"/>
    </location>
</feature>
<evidence type="ECO:0000313" key="2">
    <source>
        <dbReference type="EMBL" id="KAJ2933218.1"/>
    </source>
</evidence>
<reference evidence="2" key="1">
    <citation type="submission" date="2022-06" db="EMBL/GenBank/DDBJ databases">
        <title>Genome Sequence of Candolleomyces eurysporus.</title>
        <authorList>
            <person name="Buettner E."/>
        </authorList>
    </citation>
    <scope>NUCLEOTIDE SEQUENCE</scope>
    <source>
        <strain evidence="2">VTCC 930004</strain>
    </source>
</reference>
<name>A0A9W8MLC6_9AGAR</name>
<sequence length="113" mass="12078">MPPKLNAPEYSTSVGSVPDQDVGPFTPRNPSSPLLPQDSMPQSSKHPSANEINRAESLCSSGPVAYISTPVIKKTPLKVINLPCYQRQQRDDDIARSSGPSAIFPFSGDTLPG</sequence>
<evidence type="ECO:0000313" key="3">
    <source>
        <dbReference type="Proteomes" id="UP001140091"/>
    </source>
</evidence>
<keyword evidence="3" id="KW-1185">Reference proteome</keyword>
<organism evidence="2 3">
    <name type="scientific">Candolleomyces eurysporus</name>
    <dbReference type="NCBI Taxonomy" id="2828524"/>
    <lineage>
        <taxon>Eukaryota</taxon>
        <taxon>Fungi</taxon>
        <taxon>Dikarya</taxon>
        <taxon>Basidiomycota</taxon>
        <taxon>Agaricomycotina</taxon>
        <taxon>Agaricomycetes</taxon>
        <taxon>Agaricomycetidae</taxon>
        <taxon>Agaricales</taxon>
        <taxon>Agaricineae</taxon>
        <taxon>Psathyrellaceae</taxon>
        <taxon>Candolleomyces</taxon>
    </lineage>
</organism>
<proteinExistence type="predicted"/>
<dbReference type="AlphaFoldDB" id="A0A9W8MLC6"/>
<evidence type="ECO:0000256" key="1">
    <source>
        <dbReference type="SAM" id="MobiDB-lite"/>
    </source>
</evidence>
<protein>
    <submittedName>
        <fullName evidence="2">Uncharacterized protein</fullName>
    </submittedName>
</protein>
<dbReference type="OrthoDB" id="10568504at2759"/>